<keyword evidence="1" id="KW-0949">S-adenosyl-L-methionine</keyword>
<feature type="region of interest" description="Disordered" evidence="2">
    <location>
        <begin position="306"/>
        <end position="327"/>
    </location>
</feature>
<keyword evidence="3" id="KW-0489">Methyltransferase</keyword>
<dbReference type="InterPro" id="IPR029063">
    <property type="entry name" value="SAM-dependent_MTases_sf"/>
</dbReference>
<dbReference type="PANTHER" id="PTHR11006:SF60">
    <property type="entry name" value="PROTEIN ARGININE N-METHYLTRANSFERASE 9"/>
    <property type="match status" value="1"/>
</dbReference>
<dbReference type="GO" id="GO:0035243">
    <property type="term" value="F:protein-arginine omega-N symmetric methyltransferase activity"/>
    <property type="evidence" value="ECO:0007669"/>
    <property type="project" value="UniProtKB-EC"/>
</dbReference>
<evidence type="ECO:0000313" key="4">
    <source>
        <dbReference type="Proteomes" id="UP001381693"/>
    </source>
</evidence>
<dbReference type="GO" id="GO:0005634">
    <property type="term" value="C:nucleus"/>
    <property type="evidence" value="ECO:0007669"/>
    <property type="project" value="TreeGrafter"/>
</dbReference>
<dbReference type="SUPFAM" id="SSF53335">
    <property type="entry name" value="S-adenosyl-L-methionine-dependent methyltransferases"/>
    <property type="match status" value="1"/>
</dbReference>
<dbReference type="GO" id="GO:0032259">
    <property type="term" value="P:methylation"/>
    <property type="evidence" value="ECO:0007669"/>
    <property type="project" value="UniProtKB-KW"/>
</dbReference>
<dbReference type="CDD" id="cd02440">
    <property type="entry name" value="AdoMet_MTases"/>
    <property type="match status" value="1"/>
</dbReference>
<reference evidence="3 4" key="1">
    <citation type="submission" date="2023-11" db="EMBL/GenBank/DDBJ databases">
        <title>Halocaridina rubra genome assembly.</title>
        <authorList>
            <person name="Smith C."/>
        </authorList>
    </citation>
    <scope>NUCLEOTIDE SEQUENCE [LARGE SCALE GENOMIC DNA]</scope>
    <source>
        <strain evidence="3">EP-1</strain>
        <tissue evidence="3">Whole</tissue>
    </source>
</reference>
<evidence type="ECO:0000313" key="3">
    <source>
        <dbReference type="EMBL" id="KAK7069452.1"/>
    </source>
</evidence>
<accession>A0AAN8WQW8</accession>
<protein>
    <submittedName>
        <fullName evidence="3">Class I-like SAM-binding methyltransferase superfamily</fullName>
        <ecNumber evidence="3">2.1.1.320</ecNumber>
    </submittedName>
</protein>
<dbReference type="Gene3D" id="2.70.160.11">
    <property type="entry name" value="Hnrnp arginine n-methyltransferase1"/>
    <property type="match status" value="1"/>
</dbReference>
<comment type="caution">
    <text evidence="3">The sequence shown here is derived from an EMBL/GenBank/DDBJ whole genome shotgun (WGS) entry which is preliminary data.</text>
</comment>
<name>A0AAN8WQW8_HALRR</name>
<dbReference type="Proteomes" id="UP001381693">
    <property type="component" value="Unassembled WGS sequence"/>
</dbReference>
<dbReference type="EC" id="2.1.1.320" evidence="3"/>
<dbReference type="Gene3D" id="3.40.50.150">
    <property type="entry name" value="Vaccinia Virus protein VP39"/>
    <property type="match status" value="1"/>
</dbReference>
<feature type="non-terminal residue" evidence="3">
    <location>
        <position position="648"/>
    </location>
</feature>
<dbReference type="Pfam" id="PF06325">
    <property type="entry name" value="PrmA"/>
    <property type="match status" value="1"/>
</dbReference>
<keyword evidence="3" id="KW-0808">Transferase</keyword>
<dbReference type="AlphaFoldDB" id="A0AAN8WQW8"/>
<evidence type="ECO:0000256" key="2">
    <source>
        <dbReference type="SAM" id="MobiDB-lite"/>
    </source>
</evidence>
<keyword evidence="4" id="KW-1185">Reference proteome</keyword>
<dbReference type="GO" id="GO:0042054">
    <property type="term" value="F:histone methyltransferase activity"/>
    <property type="evidence" value="ECO:0007669"/>
    <property type="project" value="TreeGrafter"/>
</dbReference>
<dbReference type="EMBL" id="JAXCGZ010016411">
    <property type="protein sequence ID" value="KAK7069452.1"/>
    <property type="molecule type" value="Genomic_DNA"/>
</dbReference>
<evidence type="ECO:0000256" key="1">
    <source>
        <dbReference type="ARBA" id="ARBA00022691"/>
    </source>
</evidence>
<gene>
    <name evidence="3" type="primary">prmt-3</name>
    <name evidence="3" type="ORF">SK128_005700</name>
</gene>
<organism evidence="3 4">
    <name type="scientific">Halocaridina rubra</name>
    <name type="common">Hawaiian red shrimp</name>
    <dbReference type="NCBI Taxonomy" id="373956"/>
    <lineage>
        <taxon>Eukaryota</taxon>
        <taxon>Metazoa</taxon>
        <taxon>Ecdysozoa</taxon>
        <taxon>Arthropoda</taxon>
        <taxon>Crustacea</taxon>
        <taxon>Multicrustacea</taxon>
        <taxon>Malacostraca</taxon>
        <taxon>Eumalacostraca</taxon>
        <taxon>Eucarida</taxon>
        <taxon>Decapoda</taxon>
        <taxon>Pleocyemata</taxon>
        <taxon>Caridea</taxon>
        <taxon>Atyoidea</taxon>
        <taxon>Atyidae</taxon>
        <taxon>Halocaridina</taxon>
    </lineage>
</organism>
<dbReference type="InterPro" id="IPR025799">
    <property type="entry name" value="Arg_MeTrfase"/>
</dbReference>
<dbReference type="PANTHER" id="PTHR11006">
    <property type="entry name" value="PROTEIN ARGININE N-METHYLTRANSFERASE"/>
    <property type="match status" value="1"/>
</dbReference>
<sequence>MSKKSLQSSRRKSETGQNSKIEIADLHLSNFELYRHRGDIGKSFAELSLALCILPSLKEIYYTSYLEVFESWITSVEEKYGFERSMTLFEVALKHYPNSSDLKYLLAKILYRHGSLYEAWSYACLAHSGCSEDPNAQETRDHLTNALIDRWHLPMLNDVHRNMSFKNVIDEAVKNDHDCVLDIGSGTSLLSIYAKWAGAREVYGCEINKFMCEISKDVLASNGSTSGVKIFNLHSQELVVQKHIPKRVSLVVSETVDAGLFGEHILLTLQHAWNHLLLPPHSAETSPINASDNPFEPCGSQVHSLEKQDKRQSCSTEDSKSAEAGIGTEERGQVIDLDVSESMNSLVSKKMHGLVIPSRAEVFVALVSCEYIAKYTKLIHSDIPLFLNKNVSLKLEEPYLSEKLNQVPGGIKLLSDWIPLTKVNFNCPDDINRHLSGALNKTLEIKCTNDGILDAIVVAFNLYTDDKNCISTFPEAQSVAWENAIYPSPTRNTYHVGDVLKIGFECNGVIKLNFESPIGNETINDTETLHLPTDALTFLNSKKFVSYFTHAAAVITEHLMSRSKGDLSCSLVICDTTPFPIAGVSLMRKFTNSQLFVEKRSVLIALKALGIHAMLSEDLENEIDVLFIWPVTKEGTLRDGILKKILMY</sequence>
<feature type="compositionally biased region" description="Basic and acidic residues" evidence="2">
    <location>
        <begin position="306"/>
        <end position="321"/>
    </location>
</feature>
<proteinExistence type="predicted"/>